<organism evidence="4 5">
    <name type="scientific">Pontibacter ummariensis</name>
    <dbReference type="NCBI Taxonomy" id="1610492"/>
    <lineage>
        <taxon>Bacteria</taxon>
        <taxon>Pseudomonadati</taxon>
        <taxon>Bacteroidota</taxon>
        <taxon>Cytophagia</taxon>
        <taxon>Cytophagales</taxon>
        <taxon>Hymenobacteraceae</taxon>
        <taxon>Pontibacter</taxon>
    </lineage>
</organism>
<evidence type="ECO:0000313" key="4">
    <source>
        <dbReference type="EMBL" id="SNS97049.1"/>
    </source>
</evidence>
<dbReference type="OrthoDB" id="892992at2"/>
<dbReference type="Pfam" id="PF20299">
    <property type="entry name" value="NARF"/>
    <property type="match status" value="1"/>
</dbReference>
<feature type="transmembrane region" description="Helical" evidence="1">
    <location>
        <begin position="80"/>
        <end position="101"/>
    </location>
</feature>
<name>A0A239IU00_9BACT</name>
<accession>A0A239IU00</accession>
<evidence type="ECO:0000259" key="3">
    <source>
        <dbReference type="Pfam" id="PF20299"/>
    </source>
</evidence>
<gene>
    <name evidence="4" type="ORF">SAMN06296052_1198</name>
</gene>
<proteinExistence type="predicted"/>
<dbReference type="EMBL" id="FZOQ01000019">
    <property type="protein sequence ID" value="SNS97049.1"/>
    <property type="molecule type" value="Genomic_DNA"/>
</dbReference>
<reference evidence="5" key="1">
    <citation type="submission" date="2017-06" db="EMBL/GenBank/DDBJ databases">
        <authorList>
            <person name="Varghese N."/>
            <person name="Submissions S."/>
        </authorList>
    </citation>
    <scope>NUCLEOTIDE SEQUENCE [LARGE SCALE GENOMIC DNA]</scope>
    <source>
        <strain evidence="5">NKM1</strain>
    </source>
</reference>
<keyword evidence="2" id="KW-0732">Signal</keyword>
<evidence type="ECO:0000256" key="1">
    <source>
        <dbReference type="SAM" id="Phobius"/>
    </source>
</evidence>
<feature type="chain" id="PRO_5012489579" description="Nucleotidyltransferase-Associated Rossmannoid Fold domain-containing protein" evidence="2">
    <location>
        <begin position="20"/>
        <end position="268"/>
    </location>
</feature>
<feature type="domain" description="Nucleotidyltransferase-Associated Rossmannoid Fold" evidence="3">
    <location>
        <begin position="146"/>
        <end position="260"/>
    </location>
</feature>
<evidence type="ECO:0000313" key="5">
    <source>
        <dbReference type="Proteomes" id="UP000198432"/>
    </source>
</evidence>
<feature type="signal peptide" evidence="2">
    <location>
        <begin position="1"/>
        <end position="19"/>
    </location>
</feature>
<keyword evidence="1" id="KW-0472">Membrane</keyword>
<dbReference type="AlphaFoldDB" id="A0A239IU00"/>
<dbReference type="RefSeq" id="WP_089320639.1">
    <property type="nucleotide sequence ID" value="NZ_FZOQ01000019.1"/>
</dbReference>
<protein>
    <recommendedName>
        <fullName evidence="3">Nucleotidyltransferase-Associated Rossmannoid Fold domain-containing protein</fullName>
    </recommendedName>
</protein>
<dbReference type="InterPro" id="IPR046877">
    <property type="entry name" value="NARF"/>
</dbReference>
<sequence length="268" mass="31049">MKNLVLFVVLVMMCFSVHAKEPNTSIENRVQQLETYNQEIIQKKVDNLEKEVHLKLQEKQQEIDIQLTEKKNEIDDKLTLLNTVAVVGGLLLALGIGGLIYQFFWGMKKLAENTLKEKLQTYLFENTQSMMELVNSHRVESKVKKEKLVRVVSGSDDETDLMKTLLKRMGFKNIECTTVDIYIPFPPSDLLIFCNIRKNLDTETIVSYLEESNAEDVFVYYGGRLELPQDKSHFSERLNYANSRFTVYHQIVNTLIFKDILQEQALDA</sequence>
<evidence type="ECO:0000256" key="2">
    <source>
        <dbReference type="SAM" id="SignalP"/>
    </source>
</evidence>
<keyword evidence="1" id="KW-1133">Transmembrane helix</keyword>
<keyword evidence="5" id="KW-1185">Reference proteome</keyword>
<dbReference type="Proteomes" id="UP000198432">
    <property type="component" value="Unassembled WGS sequence"/>
</dbReference>
<keyword evidence="1" id="KW-0812">Transmembrane</keyword>